<keyword evidence="2" id="KW-1133">Transmembrane helix</keyword>
<name>A0AAJ1X0U6_9ACTN</name>
<reference evidence="3" key="1">
    <citation type="submission" date="2023-07" db="EMBL/GenBank/DDBJ databases">
        <title>Functional and genomic diversity of the sorghum phyllosphere microbiome.</title>
        <authorList>
            <person name="Shade A."/>
        </authorList>
    </citation>
    <scope>NUCLEOTIDE SEQUENCE</scope>
    <source>
        <strain evidence="3">SORGH_AS_1067</strain>
    </source>
</reference>
<feature type="transmembrane region" description="Helical" evidence="2">
    <location>
        <begin position="63"/>
        <end position="82"/>
    </location>
</feature>
<dbReference type="EMBL" id="JAUTAN010000001">
    <property type="protein sequence ID" value="MDQ1102744.1"/>
    <property type="molecule type" value="Genomic_DNA"/>
</dbReference>
<organism evidence="3 4">
    <name type="scientific">Nocardioides zeae</name>
    <dbReference type="NCBI Taxonomy" id="1457234"/>
    <lineage>
        <taxon>Bacteria</taxon>
        <taxon>Bacillati</taxon>
        <taxon>Actinomycetota</taxon>
        <taxon>Actinomycetes</taxon>
        <taxon>Propionibacteriales</taxon>
        <taxon>Nocardioidaceae</taxon>
        <taxon>Nocardioides</taxon>
    </lineage>
</organism>
<evidence type="ECO:0000313" key="3">
    <source>
        <dbReference type="EMBL" id="MDQ1102744.1"/>
    </source>
</evidence>
<proteinExistence type="predicted"/>
<accession>A0AAJ1X0U6</accession>
<feature type="transmembrane region" description="Helical" evidence="2">
    <location>
        <begin position="39"/>
        <end position="56"/>
    </location>
</feature>
<keyword evidence="2" id="KW-0812">Transmembrane</keyword>
<comment type="caution">
    <text evidence="3">The sequence shown here is derived from an EMBL/GenBank/DDBJ whole genome shotgun (WGS) entry which is preliminary data.</text>
</comment>
<protein>
    <submittedName>
        <fullName evidence="3">Uncharacterized protein</fullName>
    </submittedName>
</protein>
<evidence type="ECO:0000256" key="1">
    <source>
        <dbReference type="SAM" id="MobiDB-lite"/>
    </source>
</evidence>
<evidence type="ECO:0000313" key="4">
    <source>
        <dbReference type="Proteomes" id="UP001239215"/>
    </source>
</evidence>
<evidence type="ECO:0000256" key="2">
    <source>
        <dbReference type="SAM" id="Phobius"/>
    </source>
</evidence>
<dbReference type="AlphaFoldDB" id="A0AAJ1X0U6"/>
<sequence length="188" mass="18828">MTSIGWPLRVVRGAVLTTVALLAGAGGHALAGGALPGLPVLAGLLVALTPVAALLVGRRVDALQAGLLLVLGQAAVHLALMVTADGAHHGVHDGIQHGGHGATPTMLLAHLAAAGIGGLWLAAGERALWTVLDLALVRLVAVLALRGPLPVPGAARVVPAPAPPALRDRAERRRLPARAPPRLGARPA</sequence>
<gene>
    <name evidence="3" type="ORF">QE405_000028</name>
</gene>
<keyword evidence="2" id="KW-0472">Membrane</keyword>
<feature type="region of interest" description="Disordered" evidence="1">
    <location>
        <begin position="157"/>
        <end position="188"/>
    </location>
</feature>
<dbReference type="Proteomes" id="UP001239215">
    <property type="component" value="Unassembled WGS sequence"/>
</dbReference>
<dbReference type="RefSeq" id="WP_307198207.1">
    <property type="nucleotide sequence ID" value="NZ_JAUTAN010000001.1"/>
</dbReference>
<feature type="transmembrane region" description="Helical" evidence="2">
    <location>
        <begin position="102"/>
        <end position="121"/>
    </location>
</feature>